<dbReference type="Proteomes" id="UP001296104">
    <property type="component" value="Unassembled WGS sequence"/>
</dbReference>
<organism evidence="9 10">
    <name type="scientific">Lecanosticta acicola</name>
    <dbReference type="NCBI Taxonomy" id="111012"/>
    <lineage>
        <taxon>Eukaryota</taxon>
        <taxon>Fungi</taxon>
        <taxon>Dikarya</taxon>
        <taxon>Ascomycota</taxon>
        <taxon>Pezizomycotina</taxon>
        <taxon>Dothideomycetes</taxon>
        <taxon>Dothideomycetidae</taxon>
        <taxon>Mycosphaerellales</taxon>
        <taxon>Mycosphaerellaceae</taxon>
        <taxon>Lecanosticta</taxon>
    </lineage>
</organism>
<feature type="region of interest" description="Disordered" evidence="6">
    <location>
        <begin position="114"/>
        <end position="143"/>
    </location>
</feature>
<dbReference type="AlphaFoldDB" id="A0AAI9E7G6"/>
<keyword evidence="3" id="KW-0964">Secreted</keyword>
<feature type="chain" id="PRO_5042489361" description="Cell wall mannoprotein PIR1-like C-terminal domain-containing protein" evidence="7">
    <location>
        <begin position="24"/>
        <end position="1002"/>
    </location>
</feature>
<keyword evidence="2" id="KW-0134">Cell wall</keyword>
<protein>
    <recommendedName>
        <fullName evidence="8">Cell wall mannoprotein PIR1-like C-terminal domain-containing protein</fullName>
    </recommendedName>
</protein>
<comment type="caution">
    <text evidence="9">The sequence shown here is derived from an EMBL/GenBank/DDBJ whole genome shotgun (WGS) entry which is preliminary data.</text>
</comment>
<keyword evidence="10" id="KW-1185">Reference proteome</keyword>
<gene>
    <name evidence="9" type="ORF">LECACI_7A001116</name>
</gene>
<evidence type="ECO:0000256" key="6">
    <source>
        <dbReference type="SAM" id="MobiDB-lite"/>
    </source>
</evidence>
<feature type="region of interest" description="Disordered" evidence="6">
    <location>
        <begin position="952"/>
        <end position="973"/>
    </location>
</feature>
<dbReference type="GO" id="GO:0009277">
    <property type="term" value="C:fungal-type cell wall"/>
    <property type="evidence" value="ECO:0007669"/>
    <property type="project" value="TreeGrafter"/>
</dbReference>
<feature type="compositionally biased region" description="Low complexity" evidence="6">
    <location>
        <begin position="952"/>
        <end position="972"/>
    </location>
</feature>
<name>A0AAI9E7G6_9PEZI</name>
<evidence type="ECO:0000256" key="7">
    <source>
        <dbReference type="SAM" id="SignalP"/>
    </source>
</evidence>
<keyword evidence="4 7" id="KW-0732">Signal</keyword>
<comment type="similarity">
    <text evidence="5">Belongs to the PIR protein family.</text>
</comment>
<dbReference type="PANTHER" id="PTHR47254">
    <property type="entry name" value="CELL WALL MANNOPROTEIN CIS3-RELATED"/>
    <property type="match status" value="1"/>
</dbReference>
<evidence type="ECO:0000259" key="8">
    <source>
        <dbReference type="Pfam" id="PF22799"/>
    </source>
</evidence>
<dbReference type="Pfam" id="PF22799">
    <property type="entry name" value="PIR1-like_C"/>
    <property type="match status" value="2"/>
</dbReference>
<accession>A0AAI9E7G6</accession>
<dbReference type="EMBL" id="CAVMBE010000004">
    <property type="protein sequence ID" value="CAK3816904.1"/>
    <property type="molecule type" value="Genomic_DNA"/>
</dbReference>
<evidence type="ECO:0000313" key="9">
    <source>
        <dbReference type="EMBL" id="CAK3816904.1"/>
    </source>
</evidence>
<evidence type="ECO:0000256" key="3">
    <source>
        <dbReference type="ARBA" id="ARBA00022525"/>
    </source>
</evidence>
<sequence>MQIKRIAMAIAAVFVWTPSSVLGATTGETRGGDTASTTRLLEYPSLRASSLSWENEELVTQGEAFLTLRVSKESTPSRRPADVFGHDENVIVMRDDQAKTNSVIITTQGVTATVHPSEVSKTHEPTQSLTTKTGSTPPTSSAGSEYIKIGCGCSYTTGGFIECPSTGSDAPPGFCEFETVVQSGASTLEAPVSARGMGDAATATVFEFTTTVTENAAESPSGSTYSSPVIAVQSSIPAGGSICPDTLSGTYNLAITYIAAVSNSKFSEGNQYDSAAPLAQVSLKEGILRDSQGRIGCIVADDQFQFDPSPQAGTKYSSGWSACGTSGSLRLALNDNTTFWGCNSGRPDGTYFANIYDKPIDGSQCAPAELNLVEITSGNSKKAVTSPSNSTAVYRRAASGCATEQGARFTLKTKTSSSTDQPSVFTDAFWLVSPGILKAAAGSTADFNDQGQLQLGWHKPTSLSPEVQWSICGDGSVAFGGAKAFYRCGAHGYYTIYNQPVDSSCLEANLIWETVSDSVTTYLSSLSPIPEISPESPTVTSAPISTVYVDAKLQKRDDKTIFCKTNWKGLSVSCDNKWAYSVAFNDQVTTLWKPAKVLTVDGTVYSVATTIQHNALAANTRLARAVKRDGAPNVLQDAVVPIDCISTTSTATKPAATYMEQIVAKVLPAATLTITEQPEGQSSVLYRRDDASASPTVWFTTVITVPATTMVTLSSHSSEETMTQPASRYISTYQSIPWLTTVIRSGNPGDGTYNSTLTRYLPTTTTTSTAVPPRQERNIVTSTEYDTVWPGNPCQVTGGDICGPAYTTFIQTYEDVTYTMDGTVIVQPATTMTETWWSNRKREGPQTTNPVQVHAGNSTVSELRPTTVADVPDVAVATVADILTASVLSEGGSLVTAYPTSDSPYQNTSTTSTTTTLTTSVQTTVTVTPSSTPTNSPTSIFSFDPTTSSASSSILDPATSNATTTTLAAPSSGGRKAVDLGKHMIGDPMGSSIVAAAIAFFL</sequence>
<dbReference type="PANTHER" id="PTHR47254:SF1">
    <property type="entry name" value="CELL WALL MANNOPROTEIN CIS3-RELATED"/>
    <property type="match status" value="1"/>
</dbReference>
<dbReference type="GO" id="GO:0005199">
    <property type="term" value="F:structural constituent of cell wall"/>
    <property type="evidence" value="ECO:0007669"/>
    <property type="project" value="TreeGrafter"/>
</dbReference>
<dbReference type="InterPro" id="IPR054508">
    <property type="entry name" value="PIR1-like_C"/>
</dbReference>
<feature type="compositionally biased region" description="Low complexity" evidence="6">
    <location>
        <begin position="128"/>
        <end position="143"/>
    </location>
</feature>
<dbReference type="GO" id="GO:0031505">
    <property type="term" value="P:fungal-type cell wall organization"/>
    <property type="evidence" value="ECO:0007669"/>
    <property type="project" value="TreeGrafter"/>
</dbReference>
<reference evidence="9" key="1">
    <citation type="submission" date="2023-11" db="EMBL/GenBank/DDBJ databases">
        <authorList>
            <person name="Alioto T."/>
            <person name="Alioto T."/>
            <person name="Gomez Garrido J."/>
        </authorList>
    </citation>
    <scope>NUCLEOTIDE SEQUENCE</scope>
</reference>
<feature type="domain" description="Cell wall mannoprotein PIR1-like C-terminal" evidence="8">
    <location>
        <begin position="435"/>
        <end position="506"/>
    </location>
</feature>
<evidence type="ECO:0000256" key="5">
    <source>
        <dbReference type="ARBA" id="ARBA00038219"/>
    </source>
</evidence>
<evidence type="ECO:0000256" key="2">
    <source>
        <dbReference type="ARBA" id="ARBA00022512"/>
    </source>
</evidence>
<evidence type="ECO:0000256" key="4">
    <source>
        <dbReference type="ARBA" id="ARBA00022729"/>
    </source>
</evidence>
<evidence type="ECO:0000256" key="1">
    <source>
        <dbReference type="ARBA" id="ARBA00004191"/>
    </source>
</evidence>
<feature type="domain" description="Cell wall mannoprotein PIR1-like C-terminal" evidence="8">
    <location>
        <begin position="286"/>
        <end position="367"/>
    </location>
</feature>
<dbReference type="InterPro" id="IPR051153">
    <property type="entry name" value="Yeast_CWMannoprotein_PIR"/>
</dbReference>
<proteinExistence type="inferred from homology"/>
<comment type="subcellular location">
    <subcellularLocation>
        <location evidence="1">Secreted</location>
        <location evidence="1">Cell wall</location>
    </subcellularLocation>
</comment>
<feature type="signal peptide" evidence="7">
    <location>
        <begin position="1"/>
        <end position="23"/>
    </location>
</feature>
<evidence type="ECO:0000313" key="10">
    <source>
        <dbReference type="Proteomes" id="UP001296104"/>
    </source>
</evidence>